<dbReference type="EMBL" id="JAIZPD010000017">
    <property type="protein sequence ID" value="KAH0958150.1"/>
    <property type="molecule type" value="Genomic_DNA"/>
</dbReference>
<dbReference type="RefSeq" id="XP_044715664.1">
    <property type="nucleotide sequence ID" value="XM_044869315.1"/>
</dbReference>
<reference evidence="2" key="1">
    <citation type="submission" date="2021-09" db="EMBL/GenBank/DDBJ databases">
        <title>A high-quality genome of the endoparasitic fungus Hirsutella rhossiliensis with a comparison of Hirsutella genomes reveals transposable elements contributing to genome size variation.</title>
        <authorList>
            <person name="Lin R."/>
            <person name="Jiao Y."/>
            <person name="Sun X."/>
            <person name="Ling J."/>
            <person name="Xie B."/>
            <person name="Cheng X."/>
        </authorList>
    </citation>
    <scope>NUCLEOTIDE SEQUENCE</scope>
    <source>
        <strain evidence="2">HR02</strain>
    </source>
</reference>
<protein>
    <submittedName>
        <fullName evidence="2">Uncharacterized protein</fullName>
    </submittedName>
</protein>
<name>A0A9P8MN22_9HYPO</name>
<organism evidence="2 3">
    <name type="scientific">Hirsutella rhossiliensis</name>
    <dbReference type="NCBI Taxonomy" id="111463"/>
    <lineage>
        <taxon>Eukaryota</taxon>
        <taxon>Fungi</taxon>
        <taxon>Dikarya</taxon>
        <taxon>Ascomycota</taxon>
        <taxon>Pezizomycotina</taxon>
        <taxon>Sordariomycetes</taxon>
        <taxon>Hypocreomycetidae</taxon>
        <taxon>Hypocreales</taxon>
        <taxon>Ophiocordycipitaceae</taxon>
        <taxon>Hirsutella</taxon>
    </lineage>
</organism>
<dbReference type="GeneID" id="68359973"/>
<sequence>MASATSSHASSDPFDLGVHTPPNARLAPASQLRHSSPIANRPIGLTSAFRRPAVTPPSPLNRLSNTAATEGAQRESASNRPGSAESANLFPVSIVEAANKLAVEQKNAYNAKMTGIVDVGAIRGQYGALRTTLDVV</sequence>
<feature type="region of interest" description="Disordered" evidence="1">
    <location>
        <begin position="1"/>
        <end position="86"/>
    </location>
</feature>
<feature type="compositionally biased region" description="Polar residues" evidence="1">
    <location>
        <begin position="1"/>
        <end position="10"/>
    </location>
</feature>
<dbReference type="Proteomes" id="UP000824596">
    <property type="component" value="Unassembled WGS sequence"/>
</dbReference>
<keyword evidence="3" id="KW-1185">Reference proteome</keyword>
<dbReference type="AlphaFoldDB" id="A0A9P8MN22"/>
<comment type="caution">
    <text evidence="2">The sequence shown here is derived from an EMBL/GenBank/DDBJ whole genome shotgun (WGS) entry which is preliminary data.</text>
</comment>
<evidence type="ECO:0000313" key="2">
    <source>
        <dbReference type="EMBL" id="KAH0958150.1"/>
    </source>
</evidence>
<evidence type="ECO:0000313" key="3">
    <source>
        <dbReference type="Proteomes" id="UP000824596"/>
    </source>
</evidence>
<proteinExistence type="predicted"/>
<gene>
    <name evidence="2" type="ORF">HRG_10845</name>
</gene>
<dbReference type="OrthoDB" id="5099774at2759"/>
<evidence type="ECO:0000256" key="1">
    <source>
        <dbReference type="SAM" id="MobiDB-lite"/>
    </source>
</evidence>
<accession>A0A9P8MN22</accession>